<sequence length="262" mass="29455">MLARNPRLFRDDTKFAQALAFLFPSGGKRELARWTALLLMAWDHWVAMTAPFDLWGRLPGRVVYPIFGLFMGATLARGYPVGRYLKRLFPFALVAQVGFAVFSWPTFLGRPVLLYWNILFTLAFAALFYEGLRRRSAFALVLGLAAAPFVDYGLPGITFVSASALLASCVQTPKESSFAPPPKIGCGATFLLFLGNLFALNFLSFAWPYLALALGGFFVLPVLWLVDRFPFGLPRGPWWLPYAYYPLHFVVLFLLRQILYGS</sequence>
<feature type="transmembrane region" description="Helical" evidence="1">
    <location>
        <begin position="238"/>
        <end position="255"/>
    </location>
</feature>
<keyword evidence="1" id="KW-1133">Transmembrane helix</keyword>
<gene>
    <name evidence="2" type="ORF">BLITH_1595</name>
</gene>
<dbReference type="Pfam" id="PF05857">
    <property type="entry name" value="TraX"/>
    <property type="match status" value="1"/>
</dbReference>
<proteinExistence type="predicted"/>
<dbReference type="InterPro" id="IPR008875">
    <property type="entry name" value="TraX"/>
</dbReference>
<keyword evidence="1" id="KW-0472">Membrane</keyword>
<feature type="transmembrane region" description="Helical" evidence="1">
    <location>
        <begin position="139"/>
        <end position="162"/>
    </location>
</feature>
<accession>A0A2T5G5S6</accession>
<dbReference type="EMBL" id="PEBW01000005">
    <property type="protein sequence ID" value="PTQ51518.1"/>
    <property type="molecule type" value="Genomic_DNA"/>
</dbReference>
<organism evidence="2 3">
    <name type="scientific">Brockia lithotrophica</name>
    <dbReference type="NCBI Taxonomy" id="933949"/>
    <lineage>
        <taxon>Bacteria</taxon>
        <taxon>Bacillati</taxon>
        <taxon>Bacillota</taxon>
        <taxon>Bacilli</taxon>
        <taxon>Bacillales</taxon>
        <taxon>Bacillales Family X. Incertae Sedis</taxon>
        <taxon>Brockia</taxon>
    </lineage>
</organism>
<keyword evidence="1" id="KW-0812">Transmembrane</keyword>
<feature type="transmembrane region" description="Helical" evidence="1">
    <location>
        <begin position="207"/>
        <end position="226"/>
    </location>
</feature>
<name>A0A2T5G5S6_9BACL</name>
<dbReference type="Proteomes" id="UP000244016">
    <property type="component" value="Unassembled WGS sequence"/>
</dbReference>
<comment type="caution">
    <text evidence="2">The sequence shown here is derived from an EMBL/GenBank/DDBJ whole genome shotgun (WGS) entry which is preliminary data.</text>
</comment>
<feature type="transmembrane region" description="Helical" evidence="1">
    <location>
        <begin position="113"/>
        <end position="132"/>
    </location>
</feature>
<feature type="transmembrane region" description="Helical" evidence="1">
    <location>
        <begin position="58"/>
        <end position="76"/>
    </location>
</feature>
<protein>
    <recommendedName>
        <fullName evidence="4">TraX protein</fullName>
    </recommendedName>
</protein>
<dbReference type="AlphaFoldDB" id="A0A2T5G5S6"/>
<evidence type="ECO:0000313" key="3">
    <source>
        <dbReference type="Proteomes" id="UP000244016"/>
    </source>
</evidence>
<feature type="transmembrane region" description="Helical" evidence="1">
    <location>
        <begin position="88"/>
        <end position="107"/>
    </location>
</feature>
<evidence type="ECO:0008006" key="4">
    <source>
        <dbReference type="Google" id="ProtNLM"/>
    </source>
</evidence>
<reference evidence="2 3" key="1">
    <citation type="submission" date="2017-08" db="EMBL/GenBank/DDBJ databases">
        <title>Burning lignite coal seam in the remote Altai Mountains harbors a hydrogen-driven thermophilic microbial community.</title>
        <authorList>
            <person name="Kadnikov V.V."/>
            <person name="Mardanov A.V."/>
            <person name="Ivasenko D."/>
            <person name="Beletsky A.V."/>
            <person name="Karnachuk O.V."/>
            <person name="Ravin N.V."/>
        </authorList>
    </citation>
    <scope>NUCLEOTIDE SEQUENCE [LARGE SCALE GENOMIC DNA]</scope>
    <source>
        <strain evidence="2">AL31</strain>
    </source>
</reference>
<evidence type="ECO:0000256" key="1">
    <source>
        <dbReference type="SAM" id="Phobius"/>
    </source>
</evidence>
<evidence type="ECO:0000313" key="2">
    <source>
        <dbReference type="EMBL" id="PTQ51518.1"/>
    </source>
</evidence>